<dbReference type="AlphaFoldDB" id="L8GWU9"/>
<evidence type="ECO:0000313" key="2">
    <source>
        <dbReference type="EMBL" id="ELR17475.1"/>
    </source>
</evidence>
<reference evidence="2 3" key="1">
    <citation type="journal article" date="2013" name="Genome Biol.">
        <title>Genome of Acanthamoeba castellanii highlights extensive lateral gene transfer and early evolution of tyrosine kinase signaling.</title>
        <authorList>
            <person name="Clarke M."/>
            <person name="Lohan A.J."/>
            <person name="Liu B."/>
            <person name="Lagkouvardos I."/>
            <person name="Roy S."/>
            <person name="Zafar N."/>
            <person name="Bertelli C."/>
            <person name="Schilde C."/>
            <person name="Kianianmomeni A."/>
            <person name="Burglin T.R."/>
            <person name="Frech C."/>
            <person name="Turcotte B."/>
            <person name="Kopec K.O."/>
            <person name="Synnott J.M."/>
            <person name="Choo C."/>
            <person name="Paponov I."/>
            <person name="Finkler A."/>
            <person name="Soon Heng Tan C."/>
            <person name="Hutchins A.P."/>
            <person name="Weinmeier T."/>
            <person name="Rattei T."/>
            <person name="Chu J.S."/>
            <person name="Gimenez G."/>
            <person name="Irimia M."/>
            <person name="Rigden D.J."/>
            <person name="Fitzpatrick D.A."/>
            <person name="Lorenzo-Morales J."/>
            <person name="Bateman A."/>
            <person name="Chiu C.H."/>
            <person name="Tang P."/>
            <person name="Hegemann P."/>
            <person name="Fromm H."/>
            <person name="Raoult D."/>
            <person name="Greub G."/>
            <person name="Miranda-Saavedra D."/>
            <person name="Chen N."/>
            <person name="Nash P."/>
            <person name="Ginger M.L."/>
            <person name="Horn M."/>
            <person name="Schaap P."/>
            <person name="Caler L."/>
            <person name="Loftus B."/>
        </authorList>
    </citation>
    <scope>NUCLEOTIDE SEQUENCE [LARGE SCALE GENOMIC DNA]</scope>
    <source>
        <strain evidence="2 3">Neff</strain>
    </source>
</reference>
<dbReference type="VEuPathDB" id="AmoebaDB:ACA1_062170"/>
<dbReference type="Proteomes" id="UP000011083">
    <property type="component" value="Unassembled WGS sequence"/>
</dbReference>
<dbReference type="KEGG" id="acan:ACA1_062170"/>
<name>L8GWU9_ACACF</name>
<protein>
    <submittedName>
        <fullName evidence="2">Uncharacterized protein</fullName>
    </submittedName>
</protein>
<gene>
    <name evidence="2" type="ORF">ACA1_062170</name>
</gene>
<evidence type="ECO:0000256" key="1">
    <source>
        <dbReference type="SAM" id="MobiDB-lite"/>
    </source>
</evidence>
<dbReference type="GeneID" id="14917915"/>
<dbReference type="OrthoDB" id="9974314at2759"/>
<sequence length="271" mass="30076">MTSISRKRTHEELGMAQGGLHTTSCPSSLAELTLDGLLIELKEWVFDRIDDPTSFYHLCLVSRSWASVGRAAGLQARAKDRFTRPSAITTYRSTQWDVELLTWRLPNGRPHGPERVAITPHRVGGSGCQVYYAERVWVDGALDGDEIMWEINAAQRRCAGSVYRTHPYSGIDAVLAWQADPNHAAEAAAAAKAYNSGPIAEQTAMTMATEGGEVVDDRQAEARAQLGRWARWGVVVLWRRWAASELVWHEELLEEMLDAYGVSGALEPVEQ</sequence>
<proteinExistence type="predicted"/>
<evidence type="ECO:0000313" key="3">
    <source>
        <dbReference type="Proteomes" id="UP000011083"/>
    </source>
</evidence>
<organism evidence="2 3">
    <name type="scientific">Acanthamoeba castellanii (strain ATCC 30010 / Neff)</name>
    <dbReference type="NCBI Taxonomy" id="1257118"/>
    <lineage>
        <taxon>Eukaryota</taxon>
        <taxon>Amoebozoa</taxon>
        <taxon>Discosea</taxon>
        <taxon>Longamoebia</taxon>
        <taxon>Centramoebida</taxon>
        <taxon>Acanthamoebidae</taxon>
        <taxon>Acanthamoeba</taxon>
    </lineage>
</organism>
<feature type="region of interest" description="Disordered" evidence="1">
    <location>
        <begin position="1"/>
        <end position="21"/>
    </location>
</feature>
<dbReference type="EMBL" id="KB007974">
    <property type="protein sequence ID" value="ELR17475.1"/>
    <property type="molecule type" value="Genomic_DNA"/>
</dbReference>
<accession>L8GWU9</accession>
<dbReference type="RefSeq" id="XP_004339488.1">
    <property type="nucleotide sequence ID" value="XM_004339440.1"/>
</dbReference>
<keyword evidence="3" id="KW-1185">Reference proteome</keyword>